<keyword evidence="3" id="KW-0597">Phosphoprotein</keyword>
<comment type="catalytic activity">
    <reaction evidence="1">
        <text>ATP + protein L-histidine = ADP + protein N-phospho-L-histidine.</text>
        <dbReference type="EC" id="2.7.13.3"/>
    </reaction>
</comment>
<accession>A0AA37N443</accession>
<dbReference type="InterPro" id="IPR004358">
    <property type="entry name" value="Sig_transdc_His_kin-like_C"/>
</dbReference>
<dbReference type="InterPro" id="IPR005467">
    <property type="entry name" value="His_kinase_dom"/>
</dbReference>
<organism evidence="11 12">
    <name type="scientific">Hungatella hathewayi</name>
    <dbReference type="NCBI Taxonomy" id="154046"/>
    <lineage>
        <taxon>Bacteria</taxon>
        <taxon>Bacillati</taxon>
        <taxon>Bacillota</taxon>
        <taxon>Clostridia</taxon>
        <taxon>Lachnospirales</taxon>
        <taxon>Lachnospiraceae</taxon>
        <taxon>Hungatella</taxon>
    </lineage>
</organism>
<evidence type="ECO:0000256" key="9">
    <source>
        <dbReference type="SAM" id="Phobius"/>
    </source>
</evidence>
<dbReference type="Pfam" id="PF02518">
    <property type="entry name" value="HATPase_c"/>
    <property type="match status" value="1"/>
</dbReference>
<feature type="transmembrane region" description="Helical" evidence="9">
    <location>
        <begin position="193"/>
        <end position="212"/>
    </location>
</feature>
<dbReference type="AlphaFoldDB" id="A0AA37N443"/>
<evidence type="ECO:0000256" key="6">
    <source>
        <dbReference type="ARBA" id="ARBA00022777"/>
    </source>
</evidence>
<reference evidence="11" key="1">
    <citation type="submission" date="2022-01" db="EMBL/GenBank/DDBJ databases">
        <title>Novel bile acid biosynthetic pathways are enriched in the microbiome of centenarians.</title>
        <authorList>
            <person name="Sato Y."/>
            <person name="Atarashi K."/>
            <person name="Plichta R.D."/>
            <person name="Arai Y."/>
            <person name="Sasajima S."/>
            <person name="Kearney M.S."/>
            <person name="Suda W."/>
            <person name="Takeshita K."/>
            <person name="Sasaki T."/>
            <person name="Okamoto S."/>
            <person name="Skelly N.A."/>
            <person name="Okamura Y."/>
            <person name="Vlamakis H."/>
            <person name="Li Y."/>
            <person name="Tanoue T."/>
            <person name="Takei H."/>
            <person name="Nittono H."/>
            <person name="Narushima S."/>
            <person name="Irie J."/>
            <person name="Itoh H."/>
            <person name="Moriya K."/>
            <person name="Sugiura Y."/>
            <person name="Suematsu M."/>
            <person name="Moritoki N."/>
            <person name="Shibata S."/>
            <person name="Littman R.D."/>
            <person name="Fischbach A.M."/>
            <person name="Uwamino Y."/>
            <person name="Inoue T."/>
            <person name="Honda A."/>
            <person name="Hattori M."/>
            <person name="Murai T."/>
            <person name="Xavier J.R."/>
            <person name="Hirose N."/>
            <person name="Honda K."/>
        </authorList>
    </citation>
    <scope>NUCLEOTIDE SEQUENCE</scope>
    <source>
        <strain evidence="11">CE91-St55</strain>
    </source>
</reference>
<comment type="caution">
    <text evidence="11">The sequence shown here is derived from an EMBL/GenBank/DDBJ whole genome shotgun (WGS) entry which is preliminary data.</text>
</comment>
<dbReference type="GO" id="GO:0004673">
    <property type="term" value="F:protein histidine kinase activity"/>
    <property type="evidence" value="ECO:0007669"/>
    <property type="project" value="UniProtKB-EC"/>
</dbReference>
<keyword evidence="6" id="KW-0418">Kinase</keyword>
<dbReference type="InterPro" id="IPR003594">
    <property type="entry name" value="HATPase_dom"/>
</dbReference>
<dbReference type="RefSeq" id="WP_182284062.1">
    <property type="nucleotide sequence ID" value="NZ_BQNJ01000001.1"/>
</dbReference>
<proteinExistence type="predicted"/>
<feature type="transmembrane region" description="Helical" evidence="9">
    <location>
        <begin position="29"/>
        <end position="46"/>
    </location>
</feature>
<keyword evidence="9" id="KW-1133">Transmembrane helix</keyword>
<dbReference type="EC" id="2.7.13.3" evidence="2"/>
<protein>
    <recommendedName>
        <fullName evidence="2">histidine kinase</fullName>
        <ecNumber evidence="2">2.7.13.3</ecNumber>
    </recommendedName>
</protein>
<dbReference type="PROSITE" id="PS50109">
    <property type="entry name" value="HIS_KIN"/>
    <property type="match status" value="1"/>
</dbReference>
<name>A0AA37N443_9FIRM</name>
<sequence length="513" mass="58867">MFYLLLLLFILILYTLVQRMKGNHDFLMILILPYFAALCSIILYVSKDTYYYNLIKDYFYLPDFLWRWLFFIDIGKSNIIRIMNASSLSILIISVYLVFHFYEPFSIRVQKMVKYVVWAYCLLQFILYDPFTNLKAYYFFYPARLTVQQYIQLEDRIYGITHAINIAVVLLCFLGLLAAFIKAPKLKLFRYNHLFLAISYATLAFVYIYFISSSPDFYLKVSRIAGTYSYRSLQLGSNAFIYRALPYILVPAAAVITYCAYMLTRLSGQASLKELSISKEISSSETTSKIFCHYIKNEILAIQSEVETLALNADDKDEVKETSDSIIKRCHTLYDRIDEIHRSTRTSELNLKQYSLQALIKETLSIFSHELDSVNVRLNLPPQPILAMVDPVYMEQALHNIIKNSIDAMEDTPAEKKELTVTLGSSRQWIAVDIKDTGKGISKENLENIFLPFYSSHPYSKHWGIGLTLTYKVIHAHEGKIVVNSTPGAGTTVEVLLPNITPGTGSSETGKEV</sequence>
<dbReference type="SMART" id="SM00387">
    <property type="entry name" value="HATPase_c"/>
    <property type="match status" value="1"/>
</dbReference>
<keyword evidence="9" id="KW-0812">Transmembrane</keyword>
<dbReference type="PANTHER" id="PTHR43065">
    <property type="entry name" value="SENSOR HISTIDINE KINASE"/>
    <property type="match status" value="1"/>
</dbReference>
<dbReference type="PANTHER" id="PTHR43065:SF10">
    <property type="entry name" value="PEROXIDE STRESS-ACTIVATED HISTIDINE KINASE MAK3"/>
    <property type="match status" value="1"/>
</dbReference>
<feature type="transmembrane region" description="Helical" evidence="9">
    <location>
        <begin position="160"/>
        <end position="181"/>
    </location>
</feature>
<evidence type="ECO:0000256" key="8">
    <source>
        <dbReference type="ARBA" id="ARBA00023012"/>
    </source>
</evidence>
<feature type="transmembrane region" description="Helical" evidence="9">
    <location>
        <begin position="115"/>
        <end position="140"/>
    </location>
</feature>
<feature type="transmembrane region" description="Helical" evidence="9">
    <location>
        <begin position="82"/>
        <end position="103"/>
    </location>
</feature>
<dbReference type="PRINTS" id="PR00344">
    <property type="entry name" value="BCTRLSENSOR"/>
</dbReference>
<feature type="domain" description="Histidine kinase" evidence="10">
    <location>
        <begin position="290"/>
        <end position="501"/>
    </location>
</feature>
<dbReference type="Proteomes" id="UP001055091">
    <property type="component" value="Unassembled WGS sequence"/>
</dbReference>
<dbReference type="GO" id="GO:0005524">
    <property type="term" value="F:ATP binding"/>
    <property type="evidence" value="ECO:0007669"/>
    <property type="project" value="UniProtKB-KW"/>
</dbReference>
<evidence type="ECO:0000256" key="3">
    <source>
        <dbReference type="ARBA" id="ARBA00022553"/>
    </source>
</evidence>
<keyword evidence="5" id="KW-0547">Nucleotide-binding</keyword>
<keyword evidence="8" id="KW-0902">Two-component regulatory system</keyword>
<keyword evidence="4" id="KW-0808">Transferase</keyword>
<dbReference type="EMBL" id="BQNJ01000001">
    <property type="protein sequence ID" value="GKH01718.1"/>
    <property type="molecule type" value="Genomic_DNA"/>
</dbReference>
<evidence type="ECO:0000313" key="11">
    <source>
        <dbReference type="EMBL" id="GKH01718.1"/>
    </source>
</evidence>
<dbReference type="GO" id="GO:0000160">
    <property type="term" value="P:phosphorelay signal transduction system"/>
    <property type="evidence" value="ECO:0007669"/>
    <property type="project" value="UniProtKB-KW"/>
</dbReference>
<evidence type="ECO:0000256" key="4">
    <source>
        <dbReference type="ARBA" id="ARBA00022679"/>
    </source>
</evidence>
<evidence type="ECO:0000256" key="2">
    <source>
        <dbReference type="ARBA" id="ARBA00012438"/>
    </source>
</evidence>
<evidence type="ECO:0000256" key="7">
    <source>
        <dbReference type="ARBA" id="ARBA00022840"/>
    </source>
</evidence>
<keyword evidence="7" id="KW-0067">ATP-binding</keyword>
<dbReference type="InterPro" id="IPR036890">
    <property type="entry name" value="HATPase_C_sf"/>
</dbReference>
<dbReference type="Gene3D" id="3.30.565.10">
    <property type="entry name" value="Histidine kinase-like ATPase, C-terminal domain"/>
    <property type="match status" value="1"/>
</dbReference>
<keyword evidence="9" id="KW-0472">Membrane</keyword>
<evidence type="ECO:0000313" key="12">
    <source>
        <dbReference type="Proteomes" id="UP001055091"/>
    </source>
</evidence>
<evidence type="ECO:0000256" key="1">
    <source>
        <dbReference type="ARBA" id="ARBA00000085"/>
    </source>
</evidence>
<gene>
    <name evidence="11" type="ORF">CE91St55_36990</name>
</gene>
<evidence type="ECO:0000256" key="5">
    <source>
        <dbReference type="ARBA" id="ARBA00022741"/>
    </source>
</evidence>
<dbReference type="SUPFAM" id="SSF55874">
    <property type="entry name" value="ATPase domain of HSP90 chaperone/DNA topoisomerase II/histidine kinase"/>
    <property type="match status" value="1"/>
</dbReference>
<evidence type="ECO:0000259" key="10">
    <source>
        <dbReference type="PROSITE" id="PS50109"/>
    </source>
</evidence>
<feature type="transmembrane region" description="Helical" evidence="9">
    <location>
        <begin position="240"/>
        <end position="263"/>
    </location>
</feature>